<dbReference type="GO" id="GO:0004674">
    <property type="term" value="F:protein serine/threonine kinase activity"/>
    <property type="evidence" value="ECO:0007669"/>
    <property type="project" value="UniProtKB-EC"/>
</dbReference>
<dbReference type="PIRSF" id="PIRSF000654">
    <property type="entry name" value="Integrin-linked_kinase"/>
    <property type="match status" value="1"/>
</dbReference>
<comment type="caution">
    <text evidence="8">The sequence shown here is derived from an EMBL/GenBank/DDBJ whole genome shotgun (WGS) entry which is preliminary data.</text>
</comment>
<evidence type="ECO:0000313" key="9">
    <source>
        <dbReference type="Proteomes" id="UP001596072"/>
    </source>
</evidence>
<keyword evidence="9" id="KW-1185">Reference proteome</keyword>
<dbReference type="CDD" id="cd14014">
    <property type="entry name" value="STKc_PknB_like"/>
    <property type="match status" value="1"/>
</dbReference>
<evidence type="ECO:0000256" key="1">
    <source>
        <dbReference type="ARBA" id="ARBA00012513"/>
    </source>
</evidence>
<dbReference type="EC" id="2.7.11.1" evidence="1"/>
<keyword evidence="6" id="KW-0067">ATP-binding</keyword>
<keyword evidence="2" id="KW-0723">Serine/threonine-protein kinase</keyword>
<evidence type="ECO:0000256" key="2">
    <source>
        <dbReference type="ARBA" id="ARBA00022527"/>
    </source>
</evidence>
<evidence type="ECO:0000256" key="3">
    <source>
        <dbReference type="ARBA" id="ARBA00022679"/>
    </source>
</evidence>
<organism evidence="8 9">
    <name type="scientific">Nocardioides vastitatis</name>
    <dbReference type="NCBI Taxonomy" id="2568655"/>
    <lineage>
        <taxon>Bacteria</taxon>
        <taxon>Bacillati</taxon>
        <taxon>Actinomycetota</taxon>
        <taxon>Actinomycetes</taxon>
        <taxon>Propionibacteriales</taxon>
        <taxon>Nocardioidaceae</taxon>
        <taxon>Nocardioides</taxon>
    </lineage>
</organism>
<dbReference type="Pfam" id="PF00069">
    <property type="entry name" value="Pkinase"/>
    <property type="match status" value="1"/>
</dbReference>
<dbReference type="PANTHER" id="PTHR43289:SF6">
    <property type="entry name" value="SERINE_THREONINE-PROTEIN KINASE NEKL-3"/>
    <property type="match status" value="1"/>
</dbReference>
<feature type="domain" description="Protein kinase" evidence="7">
    <location>
        <begin position="18"/>
        <end position="277"/>
    </location>
</feature>
<gene>
    <name evidence="8" type="ORF">ACFPQB_16340</name>
</gene>
<keyword evidence="3 8" id="KW-0808">Transferase</keyword>
<name>A0ABW0ZHK2_9ACTN</name>
<dbReference type="PANTHER" id="PTHR43289">
    <property type="entry name" value="MITOGEN-ACTIVATED PROTEIN KINASE KINASE KINASE 20-RELATED"/>
    <property type="match status" value="1"/>
</dbReference>
<evidence type="ECO:0000256" key="5">
    <source>
        <dbReference type="ARBA" id="ARBA00022777"/>
    </source>
</evidence>
<evidence type="ECO:0000256" key="6">
    <source>
        <dbReference type="ARBA" id="ARBA00022840"/>
    </source>
</evidence>
<accession>A0ABW0ZHK2</accession>
<dbReference type="InterPro" id="IPR008271">
    <property type="entry name" value="Ser/Thr_kinase_AS"/>
</dbReference>
<proteinExistence type="predicted"/>
<protein>
    <recommendedName>
        <fullName evidence="1">non-specific serine/threonine protein kinase</fullName>
        <ecNumber evidence="1">2.7.11.1</ecNumber>
    </recommendedName>
</protein>
<evidence type="ECO:0000313" key="8">
    <source>
        <dbReference type="EMBL" id="MFC5730491.1"/>
    </source>
</evidence>
<evidence type="ECO:0000259" key="7">
    <source>
        <dbReference type="PROSITE" id="PS50011"/>
    </source>
</evidence>
<dbReference type="PROSITE" id="PS50011">
    <property type="entry name" value="PROTEIN_KINASE_DOM"/>
    <property type="match status" value="1"/>
</dbReference>
<dbReference type="SMART" id="SM00220">
    <property type="entry name" value="S_TKc"/>
    <property type="match status" value="1"/>
</dbReference>
<dbReference type="EMBL" id="JBHSNS010000009">
    <property type="protein sequence ID" value="MFC5730491.1"/>
    <property type="molecule type" value="Genomic_DNA"/>
</dbReference>
<keyword evidence="5 8" id="KW-0418">Kinase</keyword>
<dbReference type="PROSITE" id="PS00108">
    <property type="entry name" value="PROTEIN_KINASE_ST"/>
    <property type="match status" value="1"/>
</dbReference>
<keyword evidence="4" id="KW-0547">Nucleotide-binding</keyword>
<dbReference type="InterPro" id="IPR000719">
    <property type="entry name" value="Prot_kinase_dom"/>
</dbReference>
<dbReference type="Gene3D" id="3.30.200.20">
    <property type="entry name" value="Phosphorylase Kinase, domain 1"/>
    <property type="match status" value="1"/>
</dbReference>
<dbReference type="Gene3D" id="1.10.510.10">
    <property type="entry name" value="Transferase(Phosphotransferase) domain 1"/>
    <property type="match status" value="1"/>
</dbReference>
<dbReference type="Proteomes" id="UP001596072">
    <property type="component" value="Unassembled WGS sequence"/>
</dbReference>
<dbReference type="InterPro" id="IPR011009">
    <property type="entry name" value="Kinase-like_dom_sf"/>
</dbReference>
<dbReference type="RefSeq" id="WP_136435921.1">
    <property type="nucleotide sequence ID" value="NZ_JBHSNS010000009.1"/>
</dbReference>
<dbReference type="SUPFAM" id="SSF56112">
    <property type="entry name" value="Protein kinase-like (PK-like)"/>
    <property type="match status" value="1"/>
</dbReference>
<reference evidence="9" key="1">
    <citation type="journal article" date="2019" name="Int. J. Syst. Evol. Microbiol.">
        <title>The Global Catalogue of Microorganisms (GCM) 10K type strain sequencing project: providing services to taxonomists for standard genome sequencing and annotation.</title>
        <authorList>
            <consortium name="The Broad Institute Genomics Platform"/>
            <consortium name="The Broad Institute Genome Sequencing Center for Infectious Disease"/>
            <person name="Wu L."/>
            <person name="Ma J."/>
        </authorList>
    </citation>
    <scope>NUCLEOTIDE SEQUENCE [LARGE SCALE GENOMIC DNA]</scope>
    <source>
        <strain evidence="9">YIM 94188</strain>
    </source>
</reference>
<sequence length="291" mass="31557">MELSSWDFAEGDAITPELTAMRLLGGGSAYEAYLAFDEITYGPVVVKVVRPDEVDDQHTVRSMVREATALDVAHHPVVIRGLRHDAAAERPHLVLEHVEGPSLARLIRKHRRLSPQQYLPLAVDVASALHFFRHADVCHLDIKPSNVVMGAPARLIDLSVARSADRAAEITGHIGTDAYMAPEQAAPGPYGVPGYASDVWGLGTTLFHAVAGYRPFSQGVPDAEEPAARFPQLLEPPVELPQDVPAAVAKAIHAMLEPDPGDRPLPHEVAEALEPELAALPKPQLNWRSRA</sequence>
<evidence type="ECO:0000256" key="4">
    <source>
        <dbReference type="ARBA" id="ARBA00022741"/>
    </source>
</evidence>